<accession>A0A165QFC5</accession>
<protein>
    <submittedName>
        <fullName evidence="1">Uncharacterized protein</fullName>
    </submittedName>
</protein>
<sequence length="147" mass="16264">MICRPSPSRAGSPLDLVLALTTYILCSHSFSMMRLCGSHACSFQPRSTQACRRQLLHCRSQCFAHAALPLLATFFPLPWPRMSPIAIHDIHSPHPRPSSRNHNRSAELCVSLFGCRGPSRSGGVCSCNMPMTDAYVRAACRRRPSIN</sequence>
<evidence type="ECO:0000313" key="1">
    <source>
        <dbReference type="EMBL" id="KZT69393.1"/>
    </source>
</evidence>
<dbReference type="AlphaFoldDB" id="A0A165QFC5"/>
<dbReference type="Proteomes" id="UP000076727">
    <property type="component" value="Unassembled WGS sequence"/>
</dbReference>
<dbReference type="EMBL" id="KV429058">
    <property type="protein sequence ID" value="KZT69393.1"/>
    <property type="molecule type" value="Genomic_DNA"/>
</dbReference>
<evidence type="ECO:0000313" key="2">
    <source>
        <dbReference type="Proteomes" id="UP000076727"/>
    </source>
</evidence>
<name>A0A165QFC5_9APHY</name>
<keyword evidence="2" id="KW-1185">Reference proteome</keyword>
<organism evidence="1 2">
    <name type="scientific">Daedalea quercina L-15889</name>
    <dbReference type="NCBI Taxonomy" id="1314783"/>
    <lineage>
        <taxon>Eukaryota</taxon>
        <taxon>Fungi</taxon>
        <taxon>Dikarya</taxon>
        <taxon>Basidiomycota</taxon>
        <taxon>Agaricomycotina</taxon>
        <taxon>Agaricomycetes</taxon>
        <taxon>Polyporales</taxon>
        <taxon>Fomitopsis</taxon>
    </lineage>
</organism>
<reference evidence="1 2" key="1">
    <citation type="journal article" date="2016" name="Mol. Biol. Evol.">
        <title>Comparative Genomics of Early-Diverging Mushroom-Forming Fungi Provides Insights into the Origins of Lignocellulose Decay Capabilities.</title>
        <authorList>
            <person name="Nagy L.G."/>
            <person name="Riley R."/>
            <person name="Tritt A."/>
            <person name="Adam C."/>
            <person name="Daum C."/>
            <person name="Floudas D."/>
            <person name="Sun H."/>
            <person name="Yadav J.S."/>
            <person name="Pangilinan J."/>
            <person name="Larsson K.H."/>
            <person name="Matsuura K."/>
            <person name="Barry K."/>
            <person name="Labutti K."/>
            <person name="Kuo R."/>
            <person name="Ohm R.A."/>
            <person name="Bhattacharya S.S."/>
            <person name="Shirouzu T."/>
            <person name="Yoshinaga Y."/>
            <person name="Martin F.M."/>
            <person name="Grigoriev I.V."/>
            <person name="Hibbett D.S."/>
        </authorList>
    </citation>
    <scope>NUCLEOTIDE SEQUENCE [LARGE SCALE GENOMIC DNA]</scope>
    <source>
        <strain evidence="1 2">L-15889</strain>
    </source>
</reference>
<proteinExistence type="predicted"/>
<gene>
    <name evidence="1" type="ORF">DAEQUDRAFT_263562</name>
</gene>